<evidence type="ECO:0000256" key="9">
    <source>
        <dbReference type="ARBA" id="ARBA00022777"/>
    </source>
</evidence>
<dbReference type="PANTHER" id="PTHR45528:SF8">
    <property type="entry name" value="HISTIDINE KINASE"/>
    <property type="match status" value="1"/>
</dbReference>
<reference evidence="17 18" key="1">
    <citation type="submission" date="2019-10" db="EMBL/GenBank/DDBJ databases">
        <title>Description of Paenibacillus choica sp. nov.</title>
        <authorList>
            <person name="Carlier A."/>
            <person name="Qi S."/>
        </authorList>
    </citation>
    <scope>NUCLEOTIDE SEQUENCE [LARGE SCALE GENOMIC DNA]</scope>
    <source>
        <strain evidence="17 18">LMG 31460</strain>
    </source>
</reference>
<dbReference type="CDD" id="cd00082">
    <property type="entry name" value="HisKA"/>
    <property type="match status" value="1"/>
</dbReference>
<dbReference type="Gene3D" id="1.10.287.130">
    <property type="match status" value="1"/>
</dbReference>
<dbReference type="Pfam" id="PF00512">
    <property type="entry name" value="HisKA"/>
    <property type="match status" value="1"/>
</dbReference>
<dbReference type="Gene3D" id="3.30.565.10">
    <property type="entry name" value="Histidine kinase-like ATPase, C-terminal domain"/>
    <property type="match status" value="1"/>
</dbReference>
<dbReference type="SUPFAM" id="SSF47384">
    <property type="entry name" value="Homodimeric domain of signal transducing histidine kinase"/>
    <property type="match status" value="1"/>
</dbReference>
<name>A0ABX1Z1T1_9BACL</name>
<keyword evidence="7 14" id="KW-0812">Transmembrane</keyword>
<dbReference type="InterPro" id="IPR004358">
    <property type="entry name" value="Sig_transdc_His_kin-like_C"/>
</dbReference>
<keyword evidence="10" id="KW-0067">ATP-binding</keyword>
<protein>
    <recommendedName>
        <fullName evidence="3">histidine kinase</fullName>
        <ecNumber evidence="3">2.7.13.3</ecNumber>
    </recommendedName>
</protein>
<evidence type="ECO:0000256" key="3">
    <source>
        <dbReference type="ARBA" id="ARBA00012438"/>
    </source>
</evidence>
<keyword evidence="8" id="KW-0547">Nucleotide-binding</keyword>
<dbReference type="EMBL" id="WHOC01000060">
    <property type="protein sequence ID" value="NOU86349.1"/>
    <property type="molecule type" value="Genomic_DNA"/>
</dbReference>
<dbReference type="SMART" id="SM00304">
    <property type="entry name" value="HAMP"/>
    <property type="match status" value="1"/>
</dbReference>
<dbReference type="SUPFAM" id="SSF158472">
    <property type="entry name" value="HAMP domain-like"/>
    <property type="match status" value="1"/>
</dbReference>
<dbReference type="EC" id="2.7.13.3" evidence="3"/>
<evidence type="ECO:0000256" key="1">
    <source>
        <dbReference type="ARBA" id="ARBA00000085"/>
    </source>
</evidence>
<keyword evidence="11 14" id="KW-1133">Transmembrane helix</keyword>
<evidence type="ECO:0000256" key="8">
    <source>
        <dbReference type="ARBA" id="ARBA00022741"/>
    </source>
</evidence>
<evidence type="ECO:0000256" key="4">
    <source>
        <dbReference type="ARBA" id="ARBA00022475"/>
    </source>
</evidence>
<evidence type="ECO:0000256" key="14">
    <source>
        <dbReference type="SAM" id="Phobius"/>
    </source>
</evidence>
<gene>
    <name evidence="17" type="ORF">GC102_11280</name>
</gene>
<sequence>MTTLLNGKKSIRLDLFWSCIYSFVLSFLVGAYLANYINQLEYGYLFNIANLTIMVLTFILFFYLFTRRIVRYLLTLANGLNQISSGNLQYRVPIQRQDELGNVALSINHMADQMEQLIQKERKMEQSKMELITGVSHDLRTPLTSIIGYVDLLRTRAFRDEQEYERFIENTYNKAIYLKDLIDELFEYTRLTSNIAPLHLQTIKIKELLEQMLFEFEPIAQENQVTLIKKINQSEIHLEIDNEKFVRAIDNLLMNALKFSIKPGEISVSMTYDVQFLYITIENMGTPITKQQEEQLFERFYKVDISRNTQSIMTGAGLGLSITQNIIQQHGGEITLSHQTGHFAFTVKLPILHDFFRNSL</sequence>
<accession>A0ABX1Z1T1</accession>
<dbReference type="Pfam" id="PF00672">
    <property type="entry name" value="HAMP"/>
    <property type="match status" value="1"/>
</dbReference>
<keyword evidence="18" id="KW-1185">Reference proteome</keyword>
<keyword evidence="13 14" id="KW-0472">Membrane</keyword>
<dbReference type="InterPro" id="IPR003660">
    <property type="entry name" value="HAMP_dom"/>
</dbReference>
<feature type="domain" description="Histidine kinase" evidence="15">
    <location>
        <begin position="134"/>
        <end position="353"/>
    </location>
</feature>
<evidence type="ECO:0000256" key="13">
    <source>
        <dbReference type="ARBA" id="ARBA00023136"/>
    </source>
</evidence>
<dbReference type="InterPro" id="IPR036890">
    <property type="entry name" value="HATPase_C_sf"/>
</dbReference>
<dbReference type="InterPro" id="IPR050398">
    <property type="entry name" value="HssS/ArlS-like"/>
</dbReference>
<dbReference type="CDD" id="cd00075">
    <property type="entry name" value="HATPase"/>
    <property type="match status" value="1"/>
</dbReference>
<evidence type="ECO:0000256" key="6">
    <source>
        <dbReference type="ARBA" id="ARBA00022679"/>
    </source>
</evidence>
<dbReference type="SMART" id="SM00387">
    <property type="entry name" value="HATPase_c"/>
    <property type="match status" value="1"/>
</dbReference>
<dbReference type="PRINTS" id="PR00344">
    <property type="entry name" value="BCTRLSENSOR"/>
</dbReference>
<dbReference type="Proteomes" id="UP000658690">
    <property type="component" value="Unassembled WGS sequence"/>
</dbReference>
<dbReference type="Gene3D" id="6.10.340.10">
    <property type="match status" value="1"/>
</dbReference>
<dbReference type="Pfam" id="PF02518">
    <property type="entry name" value="HATPase_c"/>
    <property type="match status" value="1"/>
</dbReference>
<dbReference type="SMART" id="SM00388">
    <property type="entry name" value="HisKA"/>
    <property type="match status" value="1"/>
</dbReference>
<dbReference type="PROSITE" id="PS50109">
    <property type="entry name" value="HIS_KIN"/>
    <property type="match status" value="1"/>
</dbReference>
<evidence type="ECO:0000259" key="15">
    <source>
        <dbReference type="PROSITE" id="PS50109"/>
    </source>
</evidence>
<organism evidence="17 18">
    <name type="scientific">Paenibacillus germinis</name>
    <dbReference type="NCBI Taxonomy" id="2654979"/>
    <lineage>
        <taxon>Bacteria</taxon>
        <taxon>Bacillati</taxon>
        <taxon>Bacillota</taxon>
        <taxon>Bacilli</taxon>
        <taxon>Bacillales</taxon>
        <taxon>Paenibacillaceae</taxon>
        <taxon>Paenibacillus</taxon>
    </lineage>
</organism>
<dbReference type="SUPFAM" id="SSF55874">
    <property type="entry name" value="ATPase domain of HSP90 chaperone/DNA topoisomerase II/histidine kinase"/>
    <property type="match status" value="1"/>
</dbReference>
<keyword evidence="9" id="KW-0418">Kinase</keyword>
<evidence type="ECO:0000313" key="17">
    <source>
        <dbReference type="EMBL" id="NOU86349.1"/>
    </source>
</evidence>
<evidence type="ECO:0000256" key="11">
    <source>
        <dbReference type="ARBA" id="ARBA00022989"/>
    </source>
</evidence>
<dbReference type="InterPro" id="IPR036097">
    <property type="entry name" value="HisK_dim/P_sf"/>
</dbReference>
<evidence type="ECO:0000313" key="18">
    <source>
        <dbReference type="Proteomes" id="UP000658690"/>
    </source>
</evidence>
<dbReference type="CDD" id="cd06225">
    <property type="entry name" value="HAMP"/>
    <property type="match status" value="1"/>
</dbReference>
<feature type="domain" description="HAMP" evidence="16">
    <location>
        <begin position="67"/>
        <end position="119"/>
    </location>
</feature>
<keyword evidence="4" id="KW-1003">Cell membrane</keyword>
<evidence type="ECO:0000256" key="5">
    <source>
        <dbReference type="ARBA" id="ARBA00022553"/>
    </source>
</evidence>
<keyword evidence="5" id="KW-0597">Phosphoprotein</keyword>
<dbReference type="InterPro" id="IPR003594">
    <property type="entry name" value="HATPase_dom"/>
</dbReference>
<evidence type="ECO:0000256" key="7">
    <source>
        <dbReference type="ARBA" id="ARBA00022692"/>
    </source>
</evidence>
<comment type="catalytic activity">
    <reaction evidence="1">
        <text>ATP + protein L-histidine = ADP + protein N-phospho-L-histidine.</text>
        <dbReference type="EC" id="2.7.13.3"/>
    </reaction>
</comment>
<feature type="transmembrane region" description="Helical" evidence="14">
    <location>
        <begin position="43"/>
        <end position="65"/>
    </location>
</feature>
<proteinExistence type="predicted"/>
<evidence type="ECO:0000256" key="10">
    <source>
        <dbReference type="ARBA" id="ARBA00022840"/>
    </source>
</evidence>
<dbReference type="PANTHER" id="PTHR45528">
    <property type="entry name" value="SENSOR HISTIDINE KINASE CPXA"/>
    <property type="match status" value="1"/>
</dbReference>
<evidence type="ECO:0000259" key="16">
    <source>
        <dbReference type="PROSITE" id="PS50885"/>
    </source>
</evidence>
<keyword evidence="12" id="KW-0902">Two-component regulatory system</keyword>
<comment type="subcellular location">
    <subcellularLocation>
        <location evidence="2">Cell membrane</location>
        <topology evidence="2">Multi-pass membrane protein</topology>
    </subcellularLocation>
</comment>
<dbReference type="PROSITE" id="PS50885">
    <property type="entry name" value="HAMP"/>
    <property type="match status" value="1"/>
</dbReference>
<comment type="caution">
    <text evidence="17">The sequence shown here is derived from an EMBL/GenBank/DDBJ whole genome shotgun (WGS) entry which is preliminary data.</text>
</comment>
<dbReference type="InterPro" id="IPR005467">
    <property type="entry name" value="His_kinase_dom"/>
</dbReference>
<keyword evidence="6" id="KW-0808">Transferase</keyword>
<feature type="transmembrane region" description="Helical" evidence="14">
    <location>
        <begin position="15"/>
        <end position="37"/>
    </location>
</feature>
<evidence type="ECO:0000256" key="12">
    <source>
        <dbReference type="ARBA" id="ARBA00023012"/>
    </source>
</evidence>
<dbReference type="InterPro" id="IPR003661">
    <property type="entry name" value="HisK_dim/P_dom"/>
</dbReference>
<evidence type="ECO:0000256" key="2">
    <source>
        <dbReference type="ARBA" id="ARBA00004651"/>
    </source>
</evidence>